<dbReference type="Proteomes" id="UP000051677">
    <property type="component" value="Unassembled WGS sequence"/>
</dbReference>
<proteinExistence type="predicted"/>
<dbReference type="EMBL" id="LKTM01000373">
    <property type="protein sequence ID" value="KQH75489.1"/>
    <property type="molecule type" value="Genomic_DNA"/>
</dbReference>
<sequence>MTLLRDDADRNTTDGVRWSERCYHKRFTVGSRNAWHEVAVAFGILKVGVAVVDSAGDKTQLTRAACAAFT</sequence>
<accession>A0A0Q2LGL2</accession>
<evidence type="ECO:0000313" key="1">
    <source>
        <dbReference type="EMBL" id="KQH75489.1"/>
    </source>
</evidence>
<name>A0A0Q2LGL2_MYCGO</name>
<organism evidence="1 2">
    <name type="scientific">Mycobacterium gordonae</name>
    <dbReference type="NCBI Taxonomy" id="1778"/>
    <lineage>
        <taxon>Bacteria</taxon>
        <taxon>Bacillati</taxon>
        <taxon>Actinomycetota</taxon>
        <taxon>Actinomycetes</taxon>
        <taxon>Mycobacteriales</taxon>
        <taxon>Mycobacteriaceae</taxon>
        <taxon>Mycobacterium</taxon>
    </lineage>
</organism>
<comment type="caution">
    <text evidence="1">The sequence shown here is derived from an EMBL/GenBank/DDBJ whole genome shotgun (WGS) entry which is preliminary data.</text>
</comment>
<gene>
    <name evidence="1" type="ORF">AO501_30065</name>
</gene>
<protein>
    <submittedName>
        <fullName evidence="1">Uncharacterized protein</fullName>
    </submittedName>
</protein>
<reference evidence="1 2" key="1">
    <citation type="submission" date="2015-10" db="EMBL/GenBank/DDBJ databases">
        <title>Mycobacterium gordonae draft genome assembly.</title>
        <authorList>
            <person name="Ustinova V."/>
            <person name="Smirnova T."/>
            <person name="Blagodatskikh K."/>
            <person name="Varlamov D."/>
            <person name="Larionova E."/>
            <person name="Chernousova L."/>
        </authorList>
    </citation>
    <scope>NUCLEOTIDE SEQUENCE [LARGE SCALE GENOMIC DNA]</scope>
    <source>
        <strain evidence="1 2">CTRI 14-8773</strain>
    </source>
</reference>
<evidence type="ECO:0000313" key="2">
    <source>
        <dbReference type="Proteomes" id="UP000051677"/>
    </source>
</evidence>
<dbReference type="AlphaFoldDB" id="A0A0Q2LGL2"/>